<evidence type="ECO:0000313" key="1">
    <source>
        <dbReference type="EMBL" id="GAU50296.1"/>
    </source>
</evidence>
<protein>
    <submittedName>
        <fullName evidence="1">Uncharacterized protein</fullName>
    </submittedName>
</protein>
<accession>A0A2Z6P3F1</accession>
<dbReference type="AlphaFoldDB" id="A0A2Z6P3F1"/>
<organism evidence="1 2">
    <name type="scientific">Trifolium subterraneum</name>
    <name type="common">Subterranean clover</name>
    <dbReference type="NCBI Taxonomy" id="3900"/>
    <lineage>
        <taxon>Eukaryota</taxon>
        <taxon>Viridiplantae</taxon>
        <taxon>Streptophyta</taxon>
        <taxon>Embryophyta</taxon>
        <taxon>Tracheophyta</taxon>
        <taxon>Spermatophyta</taxon>
        <taxon>Magnoliopsida</taxon>
        <taxon>eudicotyledons</taxon>
        <taxon>Gunneridae</taxon>
        <taxon>Pentapetalae</taxon>
        <taxon>rosids</taxon>
        <taxon>fabids</taxon>
        <taxon>Fabales</taxon>
        <taxon>Fabaceae</taxon>
        <taxon>Papilionoideae</taxon>
        <taxon>50 kb inversion clade</taxon>
        <taxon>NPAAA clade</taxon>
        <taxon>Hologalegina</taxon>
        <taxon>IRL clade</taxon>
        <taxon>Trifolieae</taxon>
        <taxon>Trifolium</taxon>
    </lineage>
</organism>
<name>A0A2Z6P3F1_TRISU</name>
<evidence type="ECO:0000313" key="2">
    <source>
        <dbReference type="Proteomes" id="UP000242715"/>
    </source>
</evidence>
<dbReference type="EMBL" id="DF974731">
    <property type="protein sequence ID" value="GAU50296.1"/>
    <property type="molecule type" value="Genomic_DNA"/>
</dbReference>
<dbReference type="Proteomes" id="UP000242715">
    <property type="component" value="Unassembled WGS sequence"/>
</dbReference>
<gene>
    <name evidence="1" type="ORF">TSUD_137500</name>
</gene>
<reference evidence="2" key="1">
    <citation type="journal article" date="2017" name="Front. Plant Sci.">
        <title>Climate Clever Clovers: New Paradigm to Reduce the Environmental Footprint of Ruminants by Breeding Low Methanogenic Forages Utilizing Haplotype Variation.</title>
        <authorList>
            <person name="Kaur P."/>
            <person name="Appels R."/>
            <person name="Bayer P.E."/>
            <person name="Keeble-Gagnere G."/>
            <person name="Wang J."/>
            <person name="Hirakawa H."/>
            <person name="Shirasawa K."/>
            <person name="Vercoe P."/>
            <person name="Stefanova K."/>
            <person name="Durmic Z."/>
            <person name="Nichols P."/>
            <person name="Revell C."/>
            <person name="Isobe S.N."/>
            <person name="Edwards D."/>
            <person name="Erskine W."/>
        </authorList>
    </citation>
    <scope>NUCLEOTIDE SEQUENCE [LARGE SCALE GENOMIC DNA]</scope>
    <source>
        <strain evidence="2">cv. Daliak</strain>
    </source>
</reference>
<dbReference type="OrthoDB" id="10509095at2759"/>
<proteinExistence type="predicted"/>
<sequence>MEEIKEGVKTGNQFWVRFDSLSGKLLNANDEGRGNESGNMTEQRMIVTAGPQPSQGRATNVHSHLNTLINNNCHLGLNNNHSQLLLQGGPSAERREAAPKKRPRNNEELLAIEGGTSRKTPSNDEMFVEEGPVINKGCSEQTSEAIQVRTIMDSRTKLQTVCT</sequence>
<keyword evidence="2" id="KW-1185">Reference proteome</keyword>